<comment type="caution">
    <text evidence="6">The sequence shown here is derived from an EMBL/GenBank/DDBJ whole genome shotgun (WGS) entry which is preliminary data.</text>
</comment>
<dbReference type="InterPro" id="IPR017871">
    <property type="entry name" value="ABC_transporter-like_CS"/>
</dbReference>
<proteinExistence type="inferred from homology"/>
<dbReference type="EMBL" id="VLKU01000003">
    <property type="protein sequence ID" value="TWI35853.1"/>
    <property type="molecule type" value="Genomic_DNA"/>
</dbReference>
<dbReference type="InterPro" id="IPR027417">
    <property type="entry name" value="P-loop_NTPase"/>
</dbReference>
<keyword evidence="7" id="KW-1185">Reference proteome</keyword>
<evidence type="ECO:0000256" key="2">
    <source>
        <dbReference type="ARBA" id="ARBA00022448"/>
    </source>
</evidence>
<dbReference type="PANTHER" id="PTHR43776:SF7">
    <property type="entry name" value="D,D-DIPEPTIDE TRANSPORT ATP-BINDING PROTEIN DDPF-RELATED"/>
    <property type="match status" value="1"/>
</dbReference>
<dbReference type="GO" id="GO:0055085">
    <property type="term" value="P:transmembrane transport"/>
    <property type="evidence" value="ECO:0007669"/>
    <property type="project" value="UniProtKB-ARBA"/>
</dbReference>
<dbReference type="CDD" id="cd03257">
    <property type="entry name" value="ABC_NikE_OppD_transporters"/>
    <property type="match status" value="1"/>
</dbReference>
<keyword evidence="3" id="KW-0547">Nucleotide-binding</keyword>
<dbReference type="OrthoDB" id="9815712at2"/>
<evidence type="ECO:0000256" key="4">
    <source>
        <dbReference type="ARBA" id="ARBA00022840"/>
    </source>
</evidence>
<dbReference type="SMART" id="SM00382">
    <property type="entry name" value="AAA"/>
    <property type="match status" value="1"/>
</dbReference>
<evidence type="ECO:0000313" key="6">
    <source>
        <dbReference type="EMBL" id="TWI35853.1"/>
    </source>
</evidence>
<sequence>MSPLLSVQGLVKTWPGPRRMRALDDLSLTLDEGQTLGIVGPSGSGKSTLARVLERLEPADAGRVQFDGLDWLALRGAALRRQRGWMQMVFQDPLAAFHPRATVYSALTDPLRIHGLAPPRDWPSEVARMLEEVQLSPELARRPITAISGGQRQRVAIARALAPRPKLLILDEAVSALDVSVRGHVLDLLVRLQRRHGTGFIFISHDLAVVKAVSHRIAVMDAGRIIEEGPAEALIAQPQTPLLRALIAASPALPA</sequence>
<keyword evidence="2" id="KW-0813">Transport</keyword>
<evidence type="ECO:0000259" key="5">
    <source>
        <dbReference type="PROSITE" id="PS50893"/>
    </source>
</evidence>
<evidence type="ECO:0000256" key="3">
    <source>
        <dbReference type="ARBA" id="ARBA00022741"/>
    </source>
</evidence>
<dbReference type="RefSeq" id="WP_145396913.1">
    <property type="nucleotide sequence ID" value="NZ_VLKU01000003.1"/>
</dbReference>
<dbReference type="GO" id="GO:0005524">
    <property type="term" value="F:ATP binding"/>
    <property type="evidence" value="ECO:0007669"/>
    <property type="project" value="UniProtKB-KW"/>
</dbReference>
<reference evidence="6 7" key="1">
    <citation type="journal article" date="2015" name="Stand. Genomic Sci.">
        <title>Genomic Encyclopedia of Bacterial and Archaeal Type Strains, Phase III: the genomes of soil and plant-associated and newly described type strains.</title>
        <authorList>
            <person name="Whitman W.B."/>
            <person name="Woyke T."/>
            <person name="Klenk H.P."/>
            <person name="Zhou Y."/>
            <person name="Lilburn T.G."/>
            <person name="Beck B.J."/>
            <person name="De Vos P."/>
            <person name="Vandamme P."/>
            <person name="Eisen J.A."/>
            <person name="Garrity G."/>
            <person name="Hugenholtz P."/>
            <person name="Kyrpides N.C."/>
        </authorList>
    </citation>
    <scope>NUCLEOTIDE SEQUENCE [LARGE SCALE GENOMIC DNA]</scope>
    <source>
        <strain evidence="6 7">CGMCC 1.5364</strain>
    </source>
</reference>
<accession>A0A562NUQ9</accession>
<organism evidence="6 7">
    <name type="scientific">Paracoccus sulfuroxidans</name>
    <dbReference type="NCBI Taxonomy" id="384678"/>
    <lineage>
        <taxon>Bacteria</taxon>
        <taxon>Pseudomonadati</taxon>
        <taxon>Pseudomonadota</taxon>
        <taxon>Alphaproteobacteria</taxon>
        <taxon>Rhodobacterales</taxon>
        <taxon>Paracoccaceae</taxon>
        <taxon>Paracoccus</taxon>
    </lineage>
</organism>
<dbReference type="InterPro" id="IPR003593">
    <property type="entry name" value="AAA+_ATPase"/>
</dbReference>
<dbReference type="Pfam" id="PF00005">
    <property type="entry name" value="ABC_tran"/>
    <property type="match status" value="1"/>
</dbReference>
<dbReference type="PROSITE" id="PS00211">
    <property type="entry name" value="ABC_TRANSPORTER_1"/>
    <property type="match status" value="1"/>
</dbReference>
<feature type="domain" description="ABC transporter" evidence="5">
    <location>
        <begin position="5"/>
        <end position="247"/>
    </location>
</feature>
<dbReference type="SUPFAM" id="SSF52540">
    <property type="entry name" value="P-loop containing nucleoside triphosphate hydrolases"/>
    <property type="match status" value="1"/>
</dbReference>
<protein>
    <submittedName>
        <fullName evidence="6">Peptide/nickel transport system ATP-binding protein</fullName>
    </submittedName>
</protein>
<dbReference type="Gene3D" id="3.40.50.300">
    <property type="entry name" value="P-loop containing nucleotide triphosphate hydrolases"/>
    <property type="match status" value="1"/>
</dbReference>
<dbReference type="InterPro" id="IPR050319">
    <property type="entry name" value="ABC_transp_ATP-bind"/>
</dbReference>
<dbReference type="InterPro" id="IPR003439">
    <property type="entry name" value="ABC_transporter-like_ATP-bd"/>
</dbReference>
<name>A0A562NUQ9_9RHOB</name>
<comment type="similarity">
    <text evidence="1">Belongs to the ABC transporter superfamily.</text>
</comment>
<dbReference type="Proteomes" id="UP000316225">
    <property type="component" value="Unassembled WGS sequence"/>
</dbReference>
<dbReference type="PANTHER" id="PTHR43776">
    <property type="entry name" value="TRANSPORT ATP-BINDING PROTEIN"/>
    <property type="match status" value="1"/>
</dbReference>
<keyword evidence="4 6" id="KW-0067">ATP-binding</keyword>
<dbReference type="PROSITE" id="PS50893">
    <property type="entry name" value="ABC_TRANSPORTER_2"/>
    <property type="match status" value="1"/>
</dbReference>
<dbReference type="GO" id="GO:0016887">
    <property type="term" value="F:ATP hydrolysis activity"/>
    <property type="evidence" value="ECO:0007669"/>
    <property type="project" value="InterPro"/>
</dbReference>
<gene>
    <name evidence="6" type="ORF">IQ24_01211</name>
</gene>
<evidence type="ECO:0000313" key="7">
    <source>
        <dbReference type="Proteomes" id="UP000316225"/>
    </source>
</evidence>
<evidence type="ECO:0000256" key="1">
    <source>
        <dbReference type="ARBA" id="ARBA00005417"/>
    </source>
</evidence>
<dbReference type="AlphaFoldDB" id="A0A562NUQ9"/>